<dbReference type="AlphaFoldDB" id="A0A0F9FHL2"/>
<proteinExistence type="predicted"/>
<evidence type="ECO:0000313" key="2">
    <source>
        <dbReference type="EMBL" id="KKL77951.1"/>
    </source>
</evidence>
<comment type="caution">
    <text evidence="2">The sequence shown here is derived from an EMBL/GenBank/DDBJ whole genome shotgun (WGS) entry which is preliminary data.</text>
</comment>
<reference evidence="2" key="1">
    <citation type="journal article" date="2015" name="Nature">
        <title>Complex archaea that bridge the gap between prokaryotes and eukaryotes.</title>
        <authorList>
            <person name="Spang A."/>
            <person name="Saw J.H."/>
            <person name="Jorgensen S.L."/>
            <person name="Zaremba-Niedzwiedzka K."/>
            <person name="Martijn J."/>
            <person name="Lind A.E."/>
            <person name="van Eijk R."/>
            <person name="Schleper C."/>
            <person name="Guy L."/>
            <person name="Ettema T.J."/>
        </authorList>
    </citation>
    <scope>NUCLEOTIDE SEQUENCE</scope>
</reference>
<gene>
    <name evidence="2" type="ORF">LCGC14_2029760</name>
</gene>
<organism evidence="2">
    <name type="scientific">marine sediment metagenome</name>
    <dbReference type="NCBI Taxonomy" id="412755"/>
    <lineage>
        <taxon>unclassified sequences</taxon>
        <taxon>metagenomes</taxon>
        <taxon>ecological metagenomes</taxon>
    </lineage>
</organism>
<name>A0A0F9FHL2_9ZZZZ</name>
<protein>
    <submittedName>
        <fullName evidence="2">Uncharacterized protein</fullName>
    </submittedName>
</protein>
<accession>A0A0F9FHL2</accession>
<feature type="compositionally biased region" description="Basic and acidic residues" evidence="1">
    <location>
        <begin position="140"/>
        <end position="172"/>
    </location>
</feature>
<evidence type="ECO:0000256" key="1">
    <source>
        <dbReference type="SAM" id="MobiDB-lite"/>
    </source>
</evidence>
<dbReference type="EMBL" id="LAZR01023602">
    <property type="protein sequence ID" value="KKL77951.1"/>
    <property type="molecule type" value="Genomic_DNA"/>
</dbReference>
<feature type="region of interest" description="Disordered" evidence="1">
    <location>
        <begin position="94"/>
        <end position="205"/>
    </location>
</feature>
<sequence>MPENKVKKYFKVIEAWAWCPICEDMISLIIDKKEIINVLQEGIYTKEYKHSNPNPDLEDPDDLSGGEHTIYIYINENYDITGVKAFFGDSPTTEEIGAGTAQEGGEVSAGPERKARRHRGDPVPVRLSEDNPQASGRPGLLREGDQRGREPPRCDALRQGRRDAGRILEHRGRGAPPARGAAEDRPGRPPRRSRLRRAGAGRQRG</sequence>
<feature type="compositionally biased region" description="Basic residues" evidence="1">
    <location>
        <begin position="188"/>
        <end position="205"/>
    </location>
</feature>